<protein>
    <recommendedName>
        <fullName evidence="3">Lipoprotein</fullName>
    </recommendedName>
</protein>
<dbReference type="InterPro" id="IPR054816">
    <property type="entry name" value="Lipoprotein_mollicutes-type_CS"/>
</dbReference>
<name>W6A9K7_9MOLU</name>
<dbReference type="AlphaFoldDB" id="W6A9K7"/>
<organism evidence="1 2">
    <name type="scientific">Spiroplasma sabaudiense Ar-1343</name>
    <dbReference type="NCBI Taxonomy" id="1276257"/>
    <lineage>
        <taxon>Bacteria</taxon>
        <taxon>Bacillati</taxon>
        <taxon>Mycoplasmatota</taxon>
        <taxon>Mollicutes</taxon>
        <taxon>Entomoplasmatales</taxon>
        <taxon>Spiroplasmataceae</taxon>
        <taxon>Spiroplasma</taxon>
    </lineage>
</organism>
<dbReference type="PATRIC" id="fig|1276257.3.peg.162"/>
<dbReference type="HOGENOM" id="CLU_905870_0_0_14"/>
<sequence>MKKLLSMIGSLSLLTTSTISVVSCGGPINPRPEEKLEFNEENVEKFFTENKTFSYEGEFIFIDEPRDEEIKSKLPTMDFLNSLMRETIIKEMEKTLELETDCFYDVGLEINRADINNKFKNEKYLVSGKKYVFKYDKISIKNTKTDVRYVFEDFEFVFEQTNSIKQNNISEKNYEFFLNYWLGGVNSPKNHKFHWVNGGFGEFYEVSILLAKNDLPEARNEIEKGINENSNPIFMSSSRTPIYEEYRFDSKVNDIKLLQYETEELYFVEVSGEAQFKNTNKTKADFSATWGFYKHEEW</sequence>
<accession>W6A9K7</accession>
<gene>
    <name evidence="1" type="ORF">SSABA_v1c01580</name>
</gene>
<dbReference type="KEGG" id="ssab:SSABA_v1c01580"/>
<dbReference type="NCBIfam" id="NF038029">
    <property type="entry name" value="LP_plasma"/>
    <property type="match status" value="1"/>
</dbReference>
<keyword evidence="2" id="KW-1185">Reference proteome</keyword>
<dbReference type="RefSeq" id="WP_025250708.1">
    <property type="nucleotide sequence ID" value="NZ_CP006934.1"/>
</dbReference>
<dbReference type="OrthoDB" id="390632at2"/>
<reference evidence="1 2" key="1">
    <citation type="journal article" date="2014" name="Genome Biol. Evol.">
        <title>Molecular evolution of the substrate utilization strategies and putative virulence factors in mosquito-associated Spiroplasma species.</title>
        <authorList>
            <person name="Chang T.H."/>
            <person name="Lo W.S."/>
            <person name="Ku C."/>
            <person name="Chen L.L."/>
            <person name="Kuo C.H."/>
        </authorList>
    </citation>
    <scope>NUCLEOTIDE SEQUENCE [LARGE SCALE GENOMIC DNA]</scope>
    <source>
        <strain evidence="1">Ar-1343</strain>
    </source>
</reference>
<dbReference type="Proteomes" id="UP000019265">
    <property type="component" value="Chromosome"/>
</dbReference>
<dbReference type="PROSITE" id="PS51257">
    <property type="entry name" value="PROKAR_LIPOPROTEIN"/>
    <property type="match status" value="1"/>
</dbReference>
<evidence type="ECO:0000313" key="2">
    <source>
        <dbReference type="Proteomes" id="UP000019265"/>
    </source>
</evidence>
<proteinExistence type="predicted"/>
<dbReference type="EMBL" id="CP006934">
    <property type="protein sequence ID" value="AHI53570.1"/>
    <property type="molecule type" value="Genomic_DNA"/>
</dbReference>
<evidence type="ECO:0000313" key="1">
    <source>
        <dbReference type="EMBL" id="AHI53570.1"/>
    </source>
</evidence>
<evidence type="ECO:0008006" key="3">
    <source>
        <dbReference type="Google" id="ProtNLM"/>
    </source>
</evidence>